<dbReference type="Gene3D" id="1.20.120.1810">
    <property type="match status" value="1"/>
</dbReference>
<evidence type="ECO:0000313" key="9">
    <source>
        <dbReference type="Proteomes" id="UP001500729"/>
    </source>
</evidence>
<dbReference type="InterPro" id="IPR000943">
    <property type="entry name" value="RNA_pol_sigma70"/>
</dbReference>
<evidence type="ECO:0000259" key="7">
    <source>
        <dbReference type="Pfam" id="PF04545"/>
    </source>
</evidence>
<reference evidence="8 9" key="1">
    <citation type="journal article" date="2019" name="Int. J. Syst. Evol. Microbiol.">
        <title>The Global Catalogue of Microorganisms (GCM) 10K type strain sequencing project: providing services to taxonomists for standard genome sequencing and annotation.</title>
        <authorList>
            <consortium name="The Broad Institute Genomics Platform"/>
            <consortium name="The Broad Institute Genome Sequencing Center for Infectious Disease"/>
            <person name="Wu L."/>
            <person name="Ma J."/>
        </authorList>
    </citation>
    <scope>NUCLEOTIDE SEQUENCE [LARGE SCALE GENOMIC DNA]</scope>
    <source>
        <strain evidence="8 9">JCM 10303</strain>
    </source>
</reference>
<feature type="domain" description="RNA polymerase sigma-70 region 3" evidence="5">
    <location>
        <begin position="128"/>
        <end position="181"/>
    </location>
</feature>
<dbReference type="Gene3D" id="1.10.10.10">
    <property type="entry name" value="Winged helix-like DNA-binding domain superfamily/Winged helix DNA-binding domain"/>
    <property type="match status" value="2"/>
</dbReference>
<dbReference type="PRINTS" id="PR00046">
    <property type="entry name" value="SIGMA70FCT"/>
</dbReference>
<dbReference type="InterPro" id="IPR007627">
    <property type="entry name" value="RNA_pol_sigma70_r2"/>
</dbReference>
<dbReference type="Pfam" id="PF04545">
    <property type="entry name" value="Sigma70_r4"/>
    <property type="match status" value="1"/>
</dbReference>
<dbReference type="InterPro" id="IPR007624">
    <property type="entry name" value="RNA_pol_sigma70_r3"/>
</dbReference>
<evidence type="ECO:0000259" key="6">
    <source>
        <dbReference type="Pfam" id="PF04542"/>
    </source>
</evidence>
<feature type="domain" description="RNA polymerase sigma-70 region 4" evidence="7">
    <location>
        <begin position="209"/>
        <end position="258"/>
    </location>
</feature>
<evidence type="ECO:0000256" key="4">
    <source>
        <dbReference type="ARBA" id="ARBA00023163"/>
    </source>
</evidence>
<dbReference type="NCBIfam" id="TIGR02937">
    <property type="entry name" value="sigma70-ECF"/>
    <property type="match status" value="1"/>
</dbReference>
<dbReference type="Pfam" id="PF04539">
    <property type="entry name" value="Sigma70_r3"/>
    <property type="match status" value="1"/>
</dbReference>
<evidence type="ECO:0000313" key="8">
    <source>
        <dbReference type="EMBL" id="GAA0548319.1"/>
    </source>
</evidence>
<evidence type="ECO:0000256" key="3">
    <source>
        <dbReference type="ARBA" id="ARBA00023125"/>
    </source>
</evidence>
<dbReference type="InterPro" id="IPR036388">
    <property type="entry name" value="WH-like_DNA-bd_sf"/>
</dbReference>
<accession>A0ABN1DPE7</accession>
<organism evidence="8 9">
    <name type="scientific">Saccharopolyspora erythraea</name>
    <name type="common">Streptomyces erythraeus</name>
    <dbReference type="NCBI Taxonomy" id="1836"/>
    <lineage>
        <taxon>Bacteria</taxon>
        <taxon>Bacillati</taxon>
        <taxon>Actinomycetota</taxon>
        <taxon>Actinomycetes</taxon>
        <taxon>Pseudonocardiales</taxon>
        <taxon>Pseudonocardiaceae</taxon>
        <taxon>Saccharopolyspora</taxon>
    </lineage>
</organism>
<name>A0ABN1DPE7_SACER</name>
<feature type="domain" description="RNA polymerase sigma-70 region 2" evidence="6">
    <location>
        <begin position="44"/>
        <end position="113"/>
    </location>
</feature>
<dbReference type="InterPro" id="IPR007630">
    <property type="entry name" value="RNA_pol_sigma70_r4"/>
</dbReference>
<dbReference type="RefSeq" id="WP_009948227.1">
    <property type="nucleotide sequence ID" value="NZ_BAAAGS010000045.1"/>
</dbReference>
<dbReference type="Pfam" id="PF04542">
    <property type="entry name" value="Sigma70_r2"/>
    <property type="match status" value="1"/>
</dbReference>
<dbReference type="NCBIfam" id="TIGR02980">
    <property type="entry name" value="SigBFG"/>
    <property type="match status" value="1"/>
</dbReference>
<evidence type="ECO:0000256" key="1">
    <source>
        <dbReference type="ARBA" id="ARBA00023015"/>
    </source>
</evidence>
<dbReference type="Proteomes" id="UP001500729">
    <property type="component" value="Unassembled WGS sequence"/>
</dbReference>
<dbReference type="InterPro" id="IPR014284">
    <property type="entry name" value="RNA_pol_sigma-70_dom"/>
</dbReference>
<dbReference type="PANTHER" id="PTHR30385">
    <property type="entry name" value="SIGMA FACTOR F FLAGELLAR"/>
    <property type="match status" value="1"/>
</dbReference>
<evidence type="ECO:0000256" key="2">
    <source>
        <dbReference type="ARBA" id="ARBA00023082"/>
    </source>
</evidence>
<sequence length="280" mass="31788">MKHADSGPAAASRNQRYDELAPLFAEFAKVERQDPRHEQLRDRLVTEHLPVAEHIARRFSHRGESQEDLTQVATLGLINAVDRFDPGRGVDFLSYAVPTIMGEVRRHFRDTGWAVRMPRRLQELHLSVSAAIARLSQEFGRAPTPSEIAEHLGISTNDVYHGLEAGNAYRSASLDELLTDTDEIPLGDAIGSNDAELDEVENRETIRPLLAELEERERRILVMRFFRGMTQTQIAEQVGISQMHVSRLLSRTLAWLRERLETDVPDLRPGCSHEARTRQD</sequence>
<dbReference type="CDD" id="cd06171">
    <property type="entry name" value="Sigma70_r4"/>
    <property type="match status" value="1"/>
</dbReference>
<dbReference type="SUPFAM" id="SSF88659">
    <property type="entry name" value="Sigma3 and sigma4 domains of RNA polymerase sigma factors"/>
    <property type="match status" value="2"/>
</dbReference>
<evidence type="ECO:0000259" key="5">
    <source>
        <dbReference type="Pfam" id="PF04539"/>
    </source>
</evidence>
<keyword evidence="1" id="KW-0805">Transcription regulation</keyword>
<keyword evidence="2" id="KW-0731">Sigma factor</keyword>
<dbReference type="InterPro" id="IPR013324">
    <property type="entry name" value="RNA_pol_sigma_r3/r4-like"/>
</dbReference>
<dbReference type="InterPro" id="IPR013325">
    <property type="entry name" value="RNA_pol_sigma_r2"/>
</dbReference>
<dbReference type="InterPro" id="IPR014322">
    <property type="entry name" value="RNA_pol_sigma-B/F/G"/>
</dbReference>
<keyword evidence="3" id="KW-0238">DNA-binding</keyword>
<keyword evidence="9" id="KW-1185">Reference proteome</keyword>
<proteinExistence type="predicted"/>
<dbReference type="EMBL" id="BAAAGS010000045">
    <property type="protein sequence ID" value="GAA0548319.1"/>
    <property type="molecule type" value="Genomic_DNA"/>
</dbReference>
<protein>
    <submittedName>
        <fullName evidence="8">SigB/SigF/SigG family RNA polymerase sigma factor</fullName>
    </submittedName>
</protein>
<gene>
    <name evidence="8" type="ORF">GCM10009533_53790</name>
</gene>
<dbReference type="SUPFAM" id="SSF88946">
    <property type="entry name" value="Sigma2 domain of RNA polymerase sigma factors"/>
    <property type="match status" value="1"/>
</dbReference>
<keyword evidence="4" id="KW-0804">Transcription</keyword>
<comment type="caution">
    <text evidence="8">The sequence shown here is derived from an EMBL/GenBank/DDBJ whole genome shotgun (WGS) entry which is preliminary data.</text>
</comment>
<dbReference type="PANTHER" id="PTHR30385:SF4">
    <property type="entry name" value="RNA POLYMERASE SIGMA-E FACTOR"/>
    <property type="match status" value="1"/>
</dbReference>